<dbReference type="PIRSF" id="PIRSF000239">
    <property type="entry name" value="AHPC"/>
    <property type="match status" value="1"/>
</dbReference>
<dbReference type="GO" id="GO:0005829">
    <property type="term" value="C:cytosol"/>
    <property type="evidence" value="ECO:0007669"/>
    <property type="project" value="TreeGrafter"/>
</dbReference>
<dbReference type="Gene3D" id="3.30.1020.10">
    <property type="entry name" value="Antioxidant, Horf6, Chain A, domain2"/>
    <property type="match status" value="1"/>
</dbReference>
<dbReference type="EMBL" id="ADGQ01000073">
    <property type="protein sequence ID" value="EFM63962.1"/>
    <property type="molecule type" value="Genomic_DNA"/>
</dbReference>
<dbReference type="NCBIfam" id="NF009668">
    <property type="entry name" value="PRK13189.1"/>
    <property type="match status" value="1"/>
</dbReference>
<dbReference type="OrthoDB" id="9812811at2"/>
<feature type="binding site" evidence="7">
    <location>
        <position position="139"/>
    </location>
    <ligand>
        <name>substrate</name>
    </ligand>
</feature>
<dbReference type="InterPro" id="IPR019479">
    <property type="entry name" value="Peroxiredoxin_C"/>
</dbReference>
<feature type="domain" description="Thioredoxin" evidence="9">
    <location>
        <begin position="16"/>
        <end position="176"/>
    </location>
</feature>
<dbReference type="PANTHER" id="PTHR10681:SF121">
    <property type="entry name" value="ALKYL HYDROPEROXIDE REDUCTASE C"/>
    <property type="match status" value="1"/>
</dbReference>
<evidence type="ECO:0000256" key="2">
    <source>
        <dbReference type="ARBA" id="ARBA00022490"/>
    </source>
</evidence>
<dbReference type="PANTHER" id="PTHR10681">
    <property type="entry name" value="THIOREDOXIN PEROXIDASE"/>
    <property type="match status" value="1"/>
</dbReference>
<feature type="active site" description="Cysteine sulfenic acid (-SOH) intermediate; for peroxidase activity" evidence="8">
    <location>
        <position position="58"/>
    </location>
</feature>
<dbReference type="SUPFAM" id="SSF52833">
    <property type="entry name" value="Thioredoxin-like"/>
    <property type="match status" value="1"/>
</dbReference>
<dbReference type="InterPro" id="IPR000866">
    <property type="entry name" value="AhpC/TSA"/>
</dbReference>
<dbReference type="Pfam" id="PF00578">
    <property type="entry name" value="AhpC-TSA"/>
    <property type="match status" value="1"/>
</dbReference>
<sequence length="233" mass="26483">MNQERLDVLQEKVNFPLIGTRAPEFEAVTTKGPMHFPNDFEGKWVILFSHPADFTPVCTTEFMTFASMHDEFLAHNTELVGLSIDSLHSHLGWLEAIENYTWDGIEKPKVKFPLIADIRMEVAKAYGMLQGESDTHAVRAVFFIDPQGIIKTILYYPASLGRNFAEIKRVLIGLQKAEKDGVALPANWEPGKDVIVPPPTTREEVEQRVELAKDTSKYNMLDWFLTFKKDDGK</sequence>
<evidence type="ECO:0000313" key="10">
    <source>
        <dbReference type="EMBL" id="EFM63962.1"/>
    </source>
</evidence>
<comment type="subcellular location">
    <subcellularLocation>
        <location evidence="7">Cytoplasm</location>
    </subcellularLocation>
</comment>
<keyword evidence="5 7" id="KW-0560">Oxidoreductase</keyword>
<dbReference type="GO" id="GO:0042744">
    <property type="term" value="P:hydrogen peroxide catabolic process"/>
    <property type="evidence" value="ECO:0007669"/>
    <property type="project" value="TreeGrafter"/>
</dbReference>
<dbReference type="InterPro" id="IPR024706">
    <property type="entry name" value="Peroxiredoxin_AhpC-typ"/>
</dbReference>
<accession>E0E564</accession>
<comment type="miscellaneous">
    <text evidence="7">The active site is a conserved redox-active cysteine residue, the peroxidatic cysteine (C(P)), which makes the nucleophilic attack on the peroxide substrate. The peroxide oxidizes the C(P)-SH to cysteine sulfenic acid (C(P)-SOH), which then reacts with another cysteine residue, the resolving cysteine (C(R)), to form a disulfide bridge. The disulfide is subsequently reduced by an appropriate electron donor to complete the catalytic cycle. In this 1-Cys peroxiredoxin, no C(R) is present and C(P) instead forms a disulfide with a cysteine from another protein or with a small thiol molecule.</text>
</comment>
<dbReference type="PROSITE" id="PS51352">
    <property type="entry name" value="THIOREDOXIN_2"/>
    <property type="match status" value="1"/>
</dbReference>
<proteinExistence type="inferred from homology"/>
<keyword evidence="11" id="KW-1185">Reference proteome</keyword>
<dbReference type="GO" id="GO:0008379">
    <property type="term" value="F:thioredoxin peroxidase activity"/>
    <property type="evidence" value="ECO:0007669"/>
    <property type="project" value="TreeGrafter"/>
</dbReference>
<evidence type="ECO:0000256" key="7">
    <source>
        <dbReference type="HAMAP-Rule" id="MF_00401"/>
    </source>
</evidence>
<dbReference type="InterPro" id="IPR013766">
    <property type="entry name" value="Thioredoxin_domain"/>
</dbReference>
<evidence type="ECO:0000313" key="11">
    <source>
        <dbReference type="Proteomes" id="UP000003244"/>
    </source>
</evidence>
<dbReference type="GO" id="GO:0045454">
    <property type="term" value="P:cell redox homeostasis"/>
    <property type="evidence" value="ECO:0007669"/>
    <property type="project" value="TreeGrafter"/>
</dbReference>
<dbReference type="Gene3D" id="3.40.30.10">
    <property type="entry name" value="Glutaredoxin"/>
    <property type="match status" value="1"/>
</dbReference>
<evidence type="ECO:0000259" key="9">
    <source>
        <dbReference type="PROSITE" id="PS51352"/>
    </source>
</evidence>
<keyword evidence="6 7" id="KW-0676">Redox-active center</keyword>
<dbReference type="eggNOG" id="COG0450">
    <property type="taxonomic scope" value="Bacteria"/>
</dbReference>
<keyword evidence="3 7" id="KW-0575">Peroxidase</keyword>
<evidence type="ECO:0000256" key="3">
    <source>
        <dbReference type="ARBA" id="ARBA00022559"/>
    </source>
</evidence>
<dbReference type="GeneID" id="84801442"/>
<dbReference type="RefSeq" id="WP_007791342.1">
    <property type="nucleotide sequence ID" value="NZ_ADGQ01000073.1"/>
</dbReference>
<dbReference type="Proteomes" id="UP000003244">
    <property type="component" value="Unassembled WGS sequence"/>
</dbReference>
<dbReference type="InterPro" id="IPR022915">
    <property type="entry name" value="Peroxiredoxin_TDXH"/>
</dbReference>
<dbReference type="InterPro" id="IPR050217">
    <property type="entry name" value="Peroxiredoxin"/>
</dbReference>
<comment type="catalytic activity">
    <reaction evidence="7">
        <text>a hydroperoxide + [thioredoxin]-dithiol = an alcohol + [thioredoxin]-disulfide + H2O</text>
        <dbReference type="Rhea" id="RHEA:62620"/>
        <dbReference type="Rhea" id="RHEA-COMP:10698"/>
        <dbReference type="Rhea" id="RHEA-COMP:10700"/>
        <dbReference type="ChEBI" id="CHEBI:15377"/>
        <dbReference type="ChEBI" id="CHEBI:29950"/>
        <dbReference type="ChEBI" id="CHEBI:30879"/>
        <dbReference type="ChEBI" id="CHEBI:35924"/>
        <dbReference type="ChEBI" id="CHEBI:50058"/>
        <dbReference type="EC" id="1.11.1.24"/>
    </reaction>
</comment>
<dbReference type="EC" id="1.11.1.24" evidence="7"/>
<keyword evidence="4 7" id="KW-0049">Antioxidant</keyword>
<dbReference type="GO" id="GO:0033554">
    <property type="term" value="P:cellular response to stress"/>
    <property type="evidence" value="ECO:0007669"/>
    <property type="project" value="TreeGrafter"/>
</dbReference>
<comment type="caution">
    <text evidence="10">The sequence shown here is derived from an EMBL/GenBank/DDBJ whole genome shotgun (WGS) entry which is preliminary data.</text>
</comment>
<dbReference type="GO" id="GO:0006979">
    <property type="term" value="P:response to oxidative stress"/>
    <property type="evidence" value="ECO:0007669"/>
    <property type="project" value="TreeGrafter"/>
</dbReference>
<comment type="function">
    <text evidence="7">Thiol-specific peroxidase that catalyzes the reduction of hydrogen peroxide and organic hydroperoxides to water and alcohols, respectively. Plays a role in cell protection against oxidative stress by detoxifying peroxides.</text>
</comment>
<dbReference type="AlphaFoldDB" id="E0E564"/>
<dbReference type="HAMAP" id="MF_00401">
    <property type="entry name" value="Peroxiredoxin"/>
    <property type="match status" value="1"/>
</dbReference>
<evidence type="ECO:0000256" key="6">
    <source>
        <dbReference type="ARBA" id="ARBA00023284"/>
    </source>
</evidence>
<name>E0E564_9FIRM</name>
<reference evidence="10 11" key="1">
    <citation type="submission" date="2010-08" db="EMBL/GenBank/DDBJ databases">
        <authorList>
            <person name="Harkins D.M."/>
            <person name="Madupu R."/>
            <person name="Durkin A.S."/>
            <person name="Torralba M."/>
            <person name="Methe B."/>
            <person name="Sutton G.G."/>
            <person name="Nelson K.E."/>
        </authorList>
    </citation>
    <scope>NUCLEOTIDE SEQUENCE [LARGE SCALE GENOMIC DNA]</scope>
    <source>
        <strain evidence="10 11">DSM 17678</strain>
    </source>
</reference>
<evidence type="ECO:0000256" key="4">
    <source>
        <dbReference type="ARBA" id="ARBA00022862"/>
    </source>
</evidence>
<dbReference type="Pfam" id="PF10417">
    <property type="entry name" value="1-cysPrx_C"/>
    <property type="match status" value="1"/>
</dbReference>
<comment type="similarity">
    <text evidence="7">Belongs to the peroxiredoxin family. Prx6 subfamily.</text>
</comment>
<comment type="subunit">
    <text evidence="7">Homodecamer. Pentamer of dimers that assemble into a ring structure.</text>
</comment>
<dbReference type="STRING" id="596315.HMPREF0634_1184"/>
<evidence type="ECO:0000256" key="8">
    <source>
        <dbReference type="PIRSR" id="PIRSR000239-1"/>
    </source>
</evidence>
<evidence type="ECO:0000256" key="1">
    <source>
        <dbReference type="ARBA" id="ARBA00009796"/>
    </source>
</evidence>
<comment type="similarity">
    <text evidence="1">Belongs to the peroxiredoxin family. AhpC/Prx1 subfamily.</text>
</comment>
<organism evidence="10 11">
    <name type="scientific">Peptostreptococcus stomatis DSM 17678</name>
    <dbReference type="NCBI Taxonomy" id="596315"/>
    <lineage>
        <taxon>Bacteria</taxon>
        <taxon>Bacillati</taxon>
        <taxon>Bacillota</taxon>
        <taxon>Clostridia</taxon>
        <taxon>Peptostreptococcales</taxon>
        <taxon>Peptostreptococcaceae</taxon>
        <taxon>Peptostreptococcus</taxon>
    </lineage>
</organism>
<evidence type="ECO:0000256" key="5">
    <source>
        <dbReference type="ARBA" id="ARBA00023002"/>
    </source>
</evidence>
<feature type="active site" description="Cysteine sulfenic acid (-SOH) intermediate" evidence="7">
    <location>
        <position position="58"/>
    </location>
</feature>
<protein>
    <recommendedName>
        <fullName evidence="7">Peroxiredoxin</fullName>
        <ecNumber evidence="7">1.11.1.24</ecNumber>
    </recommendedName>
    <alternativeName>
        <fullName evidence="7">Thioredoxin-dependent peroxiredoxin</fullName>
    </alternativeName>
</protein>
<dbReference type="InterPro" id="IPR036249">
    <property type="entry name" value="Thioredoxin-like_sf"/>
</dbReference>
<keyword evidence="2 7" id="KW-0963">Cytoplasm</keyword>
<gene>
    <name evidence="10" type="ORF">HMPREF0634_1184</name>
</gene>
<comment type="caution">
    <text evidence="7">Lacks conserved residue(s) required for the propagation of feature annotation.</text>
</comment>